<dbReference type="Proteomes" id="UP000017862">
    <property type="component" value="Chromosome"/>
</dbReference>
<dbReference type="EMBL" id="CP006604">
    <property type="protein sequence ID" value="AHA27469.1"/>
    <property type="molecule type" value="Genomic_DNA"/>
</dbReference>
<accession>U6B332</accession>
<organism evidence="2 3">
    <name type="scientific">Candidatus Liberibacter americanus str. Sao Paulo</name>
    <dbReference type="NCBI Taxonomy" id="1261131"/>
    <lineage>
        <taxon>Bacteria</taxon>
        <taxon>Pseudomonadati</taxon>
        <taxon>Pseudomonadota</taxon>
        <taxon>Alphaproteobacteria</taxon>
        <taxon>Hyphomicrobiales</taxon>
        <taxon>Rhizobiaceae</taxon>
        <taxon>Liberibacter</taxon>
    </lineage>
</organism>
<evidence type="ECO:0000313" key="2">
    <source>
        <dbReference type="EMBL" id="AHA27469.1"/>
    </source>
</evidence>
<sequence>MSTTLESVSSSLSSRRTSSFSMSISGAYSKSRLALSFLDSEFSSSSEDLCLAKDFASMFSVILHSSLSSVFDAFSKYDRENEVLV</sequence>
<dbReference type="HOGENOM" id="CLU_2506562_0_0_5"/>
<dbReference type="KEGG" id="lar:lam_087"/>
<evidence type="ECO:0000256" key="1">
    <source>
        <dbReference type="SAM" id="MobiDB-lite"/>
    </source>
</evidence>
<protein>
    <submittedName>
        <fullName evidence="2">Uncharacterized protein</fullName>
    </submittedName>
</protein>
<proteinExistence type="predicted"/>
<reference evidence="2 3" key="1">
    <citation type="journal article" date="2014" name="Mol. Plant Microbe Interact.">
        <title>The complete genome sequence of Candidatus Liberibacter americanus, associated with citrus Huanglongbing.</title>
        <authorList>
            <person name="Wulff N.A."/>
            <person name="Zhang S."/>
            <person name="Setubal J.C."/>
            <person name="Almeida N.F."/>
            <person name="Martins E.C."/>
            <person name="Harakava R."/>
            <person name="Kumar D."/>
            <person name="Rangel L.T."/>
            <person name="Foissac X."/>
            <person name="Bove J."/>
            <person name="Gabriel D.W."/>
        </authorList>
    </citation>
    <scope>NUCLEOTIDE SEQUENCE [LARGE SCALE GENOMIC DNA]</scope>
    <source>
        <strain evidence="2 3">Sao Paulo</strain>
    </source>
</reference>
<feature type="region of interest" description="Disordered" evidence="1">
    <location>
        <begin position="1"/>
        <end position="23"/>
    </location>
</feature>
<dbReference type="AlphaFoldDB" id="U6B332"/>
<name>U6B332_9HYPH</name>
<evidence type="ECO:0000313" key="3">
    <source>
        <dbReference type="Proteomes" id="UP000017862"/>
    </source>
</evidence>
<keyword evidence="3" id="KW-1185">Reference proteome</keyword>
<gene>
    <name evidence="2" type="ORF">lam_087</name>
</gene>